<evidence type="ECO:0000313" key="1">
    <source>
        <dbReference type="EMBL" id="KAF9487261.1"/>
    </source>
</evidence>
<proteinExistence type="predicted"/>
<dbReference type="EMBL" id="MU154796">
    <property type="protein sequence ID" value="KAF9487261.1"/>
    <property type="molecule type" value="Genomic_DNA"/>
</dbReference>
<keyword evidence="2" id="KW-1185">Reference proteome</keyword>
<accession>A0A9P5ZK22</accession>
<name>A0A9P5ZK22_PLEER</name>
<protein>
    <submittedName>
        <fullName evidence="1">Uncharacterized protein</fullName>
    </submittedName>
</protein>
<dbReference type="AlphaFoldDB" id="A0A9P5ZK22"/>
<dbReference type="Proteomes" id="UP000807025">
    <property type="component" value="Unassembled WGS sequence"/>
</dbReference>
<gene>
    <name evidence="1" type="ORF">BDN71DRAFT_1458672</name>
</gene>
<organism evidence="1 2">
    <name type="scientific">Pleurotus eryngii</name>
    <name type="common">Boletus of the steppes</name>
    <dbReference type="NCBI Taxonomy" id="5323"/>
    <lineage>
        <taxon>Eukaryota</taxon>
        <taxon>Fungi</taxon>
        <taxon>Dikarya</taxon>
        <taxon>Basidiomycota</taxon>
        <taxon>Agaricomycotina</taxon>
        <taxon>Agaricomycetes</taxon>
        <taxon>Agaricomycetidae</taxon>
        <taxon>Agaricales</taxon>
        <taxon>Pleurotineae</taxon>
        <taxon>Pleurotaceae</taxon>
        <taxon>Pleurotus</taxon>
    </lineage>
</organism>
<dbReference type="OrthoDB" id="3248986at2759"/>
<evidence type="ECO:0000313" key="2">
    <source>
        <dbReference type="Proteomes" id="UP000807025"/>
    </source>
</evidence>
<sequence length="274" mass="32079">MALHFGPFLRRFGPTHSWRCFPFERYNGIIQKIPTNNRYSEREKTMFTRFCMMQNLRGLFHDRRLPEALDDVILDYNRIFRADIRGTFLADNMSFMEDFSKEEESVTWSPADMMRLPTPIYRLLREWISKDPSSSLAVVSQAAYKRDQISRLGQRFQPSSSRWSANSHILFDATQTTRHPSAGRIEKIFSHTRMTKDGREKTQTFVLLKQYSPLPDGMPDPYHEFPIAGGRLFLDNFLPSPVLISIDQVVCHFAHCKREIDKHKCVLALPLDRN</sequence>
<comment type="caution">
    <text evidence="1">The sequence shown here is derived from an EMBL/GenBank/DDBJ whole genome shotgun (WGS) entry which is preliminary data.</text>
</comment>
<reference evidence="1" key="1">
    <citation type="submission" date="2020-11" db="EMBL/GenBank/DDBJ databases">
        <authorList>
            <consortium name="DOE Joint Genome Institute"/>
            <person name="Ahrendt S."/>
            <person name="Riley R."/>
            <person name="Andreopoulos W."/>
            <person name="Labutti K."/>
            <person name="Pangilinan J."/>
            <person name="Ruiz-Duenas F.J."/>
            <person name="Barrasa J.M."/>
            <person name="Sanchez-Garcia M."/>
            <person name="Camarero S."/>
            <person name="Miyauchi S."/>
            <person name="Serrano A."/>
            <person name="Linde D."/>
            <person name="Babiker R."/>
            <person name="Drula E."/>
            <person name="Ayuso-Fernandez I."/>
            <person name="Pacheco R."/>
            <person name="Padilla G."/>
            <person name="Ferreira P."/>
            <person name="Barriuso J."/>
            <person name="Kellner H."/>
            <person name="Castanera R."/>
            <person name="Alfaro M."/>
            <person name="Ramirez L."/>
            <person name="Pisabarro A.G."/>
            <person name="Kuo A."/>
            <person name="Tritt A."/>
            <person name="Lipzen A."/>
            <person name="He G."/>
            <person name="Yan M."/>
            <person name="Ng V."/>
            <person name="Cullen D."/>
            <person name="Martin F."/>
            <person name="Rosso M.-N."/>
            <person name="Henrissat B."/>
            <person name="Hibbett D."/>
            <person name="Martinez A.T."/>
            <person name="Grigoriev I.V."/>
        </authorList>
    </citation>
    <scope>NUCLEOTIDE SEQUENCE</scope>
    <source>
        <strain evidence="1">ATCC 90797</strain>
    </source>
</reference>